<evidence type="ECO:0000256" key="6">
    <source>
        <dbReference type="ARBA" id="ARBA00023180"/>
    </source>
</evidence>
<keyword evidence="3 7" id="KW-0812">Transmembrane</keyword>
<dbReference type="GO" id="GO:0022857">
    <property type="term" value="F:transmembrane transporter activity"/>
    <property type="evidence" value="ECO:0007669"/>
    <property type="project" value="UniProtKB-UniRule"/>
</dbReference>
<feature type="transmembrane region" description="Helical" evidence="7">
    <location>
        <begin position="313"/>
        <end position="333"/>
    </location>
</feature>
<evidence type="ECO:0000256" key="4">
    <source>
        <dbReference type="ARBA" id="ARBA00022989"/>
    </source>
</evidence>
<evidence type="ECO:0000256" key="5">
    <source>
        <dbReference type="ARBA" id="ARBA00023136"/>
    </source>
</evidence>
<reference evidence="10 11" key="2">
    <citation type="submission" date="2024-07" db="EMBL/GenBank/DDBJ databases">
        <authorList>
            <person name="Akdeniz Z."/>
        </authorList>
    </citation>
    <scope>NUCLEOTIDE SEQUENCE [LARGE SCALE GENOMIC DNA]</scope>
</reference>
<feature type="transmembrane region" description="Helical" evidence="7">
    <location>
        <begin position="435"/>
        <end position="463"/>
    </location>
</feature>
<dbReference type="InterPro" id="IPR007603">
    <property type="entry name" value="Choline_transptr-like"/>
</dbReference>
<evidence type="ECO:0000313" key="10">
    <source>
        <dbReference type="EMBL" id="CAL5979328.1"/>
    </source>
</evidence>
<dbReference type="Pfam" id="PF04515">
    <property type="entry name" value="Choline_transpo"/>
    <property type="match status" value="1"/>
</dbReference>
<feature type="region of interest" description="Disordered" evidence="8">
    <location>
        <begin position="1"/>
        <end position="27"/>
    </location>
</feature>
<proteinExistence type="inferred from homology"/>
<feature type="transmembrane region" description="Helical" evidence="7">
    <location>
        <begin position="340"/>
        <end position="362"/>
    </location>
</feature>
<feature type="transmembrane region" description="Helical" evidence="7">
    <location>
        <begin position="657"/>
        <end position="679"/>
    </location>
</feature>
<comment type="subcellular location">
    <subcellularLocation>
        <location evidence="7">Cell membrane</location>
        <topology evidence="7">Multi-pass membrane protein</topology>
    </subcellularLocation>
    <subcellularLocation>
        <location evidence="1">Membrane</location>
        <topology evidence="1">Multi-pass membrane protein</topology>
    </subcellularLocation>
</comment>
<evidence type="ECO:0000256" key="2">
    <source>
        <dbReference type="ARBA" id="ARBA00007168"/>
    </source>
</evidence>
<dbReference type="EMBL" id="CAXDID020000010">
    <property type="protein sequence ID" value="CAL5979328.1"/>
    <property type="molecule type" value="Genomic_DNA"/>
</dbReference>
<protein>
    <recommendedName>
        <fullName evidence="7">Choline transporter-like protein</fullName>
    </recommendedName>
</protein>
<dbReference type="PANTHER" id="PTHR12385:SF14">
    <property type="entry name" value="CHOLINE TRANSPORTER-LIKE 2"/>
    <property type="match status" value="1"/>
</dbReference>
<dbReference type="GO" id="GO:0005886">
    <property type="term" value="C:plasma membrane"/>
    <property type="evidence" value="ECO:0007669"/>
    <property type="project" value="UniProtKB-SubCell"/>
</dbReference>
<evidence type="ECO:0000256" key="7">
    <source>
        <dbReference type="RuleBase" id="RU368066"/>
    </source>
</evidence>
<keyword evidence="5 7" id="KW-0472">Membrane</keyword>
<feature type="transmembrane region" description="Helical" evidence="7">
    <location>
        <begin position="686"/>
        <end position="705"/>
    </location>
</feature>
<dbReference type="EMBL" id="CATOUU010000865">
    <property type="protein sequence ID" value="CAI9955643.1"/>
    <property type="molecule type" value="Genomic_DNA"/>
</dbReference>
<feature type="transmembrane region" description="Helical" evidence="7">
    <location>
        <begin position="548"/>
        <end position="575"/>
    </location>
</feature>
<dbReference type="Proteomes" id="UP001642409">
    <property type="component" value="Unassembled WGS sequence"/>
</dbReference>
<comment type="function">
    <text evidence="7">Choline transporter.</text>
</comment>
<evidence type="ECO:0000256" key="3">
    <source>
        <dbReference type="ARBA" id="ARBA00022692"/>
    </source>
</evidence>
<comment type="similarity">
    <text evidence="2 7">Belongs to the CTL (choline transporter-like) family.</text>
</comment>
<name>A0AA86QCV1_9EUKA</name>
<sequence>MGKKDKNPVIQPATDKPASEQAAPEYSPIADKSKRKCRDIFCLLLFTAFWGLCFAICIYHKVWDNSAQAKLMLEPHDRLRRRCGHNHADQQDMLAADYSKIVTDPKDFGKFCELAKLLNPSLTDTCAQFDDTKIGTSKEALIAARQFFKHVSEVADNSDQTGFSVGFKTNAGKHCLADGSLQTGNVCNPPDYAEYVCDQDFADYYTQAMTITGKASLAIVMNPDTFQQFLTKSQYSACSDNLNADYRFVMNFCTAIPKGKVNSSRQDYSLDTVPNTFGIKSCSQLMFAGQYEQVSSLVGNFAENFVSQITDQYAAMCIGLAACLLFMIIYFIFLRFFVGLLIWLTIIGALGGLAVLAAYLLYQGKKVKDQNQTSLDYFGYVDILLSKYQKYYEGFGWTIVAIDVVCLIVVLIFFKTIRIATAVIKQAMSAIGKVPVIFIFPIFTLIFVVAHLFWSMMAAYMFYLTGTYDASMNAYNFETKTRDAEGLVVYTWDYWGSTKFAVLVFGCIWGAFFFYALLEFNISMMVVQWYFNRERTRKSLKGSMKRSVLYGFKSLGTLAVTSFITSFFFFIRLVFEYVLKRMERANKVGNSKVVKAAIWVTRCCLACIQKIVEWFNRNIQVYAAISGDGYCKSMKGAVKLLMAKIFANLFAKGLSTFFLFIGKVFATAVGATVCGAIIYAKTNQIMFAPTIFTLIGSFFLSYYVIEIVKLVVDTIYFCFLYEETYMMREREGGLKPYAPGDLAKLL</sequence>
<feature type="transmembrane region" description="Helical" evidence="7">
    <location>
        <begin position="394"/>
        <end position="414"/>
    </location>
</feature>
<reference evidence="9" key="1">
    <citation type="submission" date="2023-06" db="EMBL/GenBank/DDBJ databases">
        <authorList>
            <person name="Kurt Z."/>
        </authorList>
    </citation>
    <scope>NUCLEOTIDE SEQUENCE</scope>
</reference>
<keyword evidence="11" id="KW-1185">Reference proteome</keyword>
<gene>
    <name evidence="9" type="ORF">HINF_LOCUS43288</name>
    <name evidence="10" type="ORF">HINF_LOCUS5475</name>
</gene>
<keyword evidence="6" id="KW-0325">Glycoprotein</keyword>
<evidence type="ECO:0000256" key="8">
    <source>
        <dbReference type="SAM" id="MobiDB-lite"/>
    </source>
</evidence>
<dbReference type="AlphaFoldDB" id="A0AA86QCV1"/>
<keyword evidence="4 7" id="KW-1133">Transmembrane helix</keyword>
<evidence type="ECO:0000313" key="11">
    <source>
        <dbReference type="Proteomes" id="UP001642409"/>
    </source>
</evidence>
<feature type="transmembrane region" description="Helical" evidence="7">
    <location>
        <begin position="40"/>
        <end position="63"/>
    </location>
</feature>
<evidence type="ECO:0000313" key="9">
    <source>
        <dbReference type="EMBL" id="CAI9955643.1"/>
    </source>
</evidence>
<feature type="transmembrane region" description="Helical" evidence="7">
    <location>
        <begin position="500"/>
        <end position="527"/>
    </location>
</feature>
<organism evidence="9">
    <name type="scientific">Hexamita inflata</name>
    <dbReference type="NCBI Taxonomy" id="28002"/>
    <lineage>
        <taxon>Eukaryota</taxon>
        <taxon>Metamonada</taxon>
        <taxon>Diplomonadida</taxon>
        <taxon>Hexamitidae</taxon>
        <taxon>Hexamitinae</taxon>
        <taxon>Hexamita</taxon>
    </lineage>
</organism>
<accession>A0AA86QCV1</accession>
<dbReference type="PANTHER" id="PTHR12385">
    <property type="entry name" value="CHOLINE TRANSPORTER-LIKE (SLC FAMILY 44)"/>
    <property type="match status" value="1"/>
</dbReference>
<evidence type="ECO:0000256" key="1">
    <source>
        <dbReference type="ARBA" id="ARBA00004141"/>
    </source>
</evidence>
<comment type="caution">
    <text evidence="9">The sequence shown here is derived from an EMBL/GenBank/DDBJ whole genome shotgun (WGS) entry which is preliminary data.</text>
</comment>